<evidence type="ECO:0000256" key="4">
    <source>
        <dbReference type="ARBA" id="ARBA00023136"/>
    </source>
</evidence>
<dbReference type="EMBL" id="CP080590">
    <property type="protein sequence ID" value="QYO76599.1"/>
    <property type="molecule type" value="Genomic_DNA"/>
</dbReference>
<evidence type="ECO:0000256" key="3">
    <source>
        <dbReference type="ARBA" id="ARBA00022989"/>
    </source>
</evidence>
<feature type="transmembrane region" description="Helical" evidence="5">
    <location>
        <begin position="144"/>
        <end position="173"/>
    </location>
</feature>
<proteinExistence type="inferred from homology"/>
<dbReference type="SUPFAM" id="SSF161098">
    <property type="entry name" value="MetI-like"/>
    <property type="match status" value="1"/>
</dbReference>
<evidence type="ECO:0000256" key="1">
    <source>
        <dbReference type="ARBA" id="ARBA00004651"/>
    </source>
</evidence>
<feature type="transmembrane region" description="Helical" evidence="5">
    <location>
        <begin position="107"/>
        <end position="132"/>
    </location>
</feature>
<evidence type="ECO:0000313" key="8">
    <source>
        <dbReference type="Proteomes" id="UP000825799"/>
    </source>
</evidence>
<evidence type="ECO:0000313" key="7">
    <source>
        <dbReference type="EMBL" id="QYO76599.1"/>
    </source>
</evidence>
<sequence>MTWGYVFRRLAMFFAVVLAATTVNFIVPRLAPGDPTAAVLEQLLSRGQQVEGAQDIVANYRARFGLDDPMLVQYGRYLFNSLRLDLGSSISYFPQSVTSAILAALPWTIALLSVSTVIAFGLGSLIGALLAWPGSPRAVHRLAPFLMVLSAIPYYLLALIVLYLLAIWTGWFPLGGAYSVFPNGFSLPVLWDLAYHAFLPALSIVLAGLGFWALGMRGAMINVLGEDYLALAEAKGLKKRRIFFKYAMRNALLPQVTALAIALGTAASGSVLVEVAFNYPGIGYLLYNALRSSDYFLIQGVAFFLVITVAFAVLVLDLLYPLLDPRIQRL</sequence>
<organism evidence="7 8">
    <name type="scientific">Devosia salina</name>
    <dbReference type="NCBI Taxonomy" id="2860336"/>
    <lineage>
        <taxon>Bacteria</taxon>
        <taxon>Pseudomonadati</taxon>
        <taxon>Pseudomonadota</taxon>
        <taxon>Alphaproteobacteria</taxon>
        <taxon>Hyphomicrobiales</taxon>
        <taxon>Devosiaceae</taxon>
        <taxon>Devosia</taxon>
    </lineage>
</organism>
<comment type="similarity">
    <text evidence="5">Belongs to the binding-protein-dependent transport system permease family.</text>
</comment>
<evidence type="ECO:0000256" key="5">
    <source>
        <dbReference type="RuleBase" id="RU363032"/>
    </source>
</evidence>
<dbReference type="InterPro" id="IPR000515">
    <property type="entry name" value="MetI-like"/>
</dbReference>
<evidence type="ECO:0000256" key="2">
    <source>
        <dbReference type="ARBA" id="ARBA00022692"/>
    </source>
</evidence>
<keyword evidence="5" id="KW-0813">Transport</keyword>
<comment type="subcellular location">
    <subcellularLocation>
        <location evidence="1 5">Cell membrane</location>
        <topology evidence="1 5">Multi-pass membrane protein</topology>
    </subcellularLocation>
</comment>
<gene>
    <name evidence="7" type="ORF">K1X15_18765</name>
</gene>
<keyword evidence="3 5" id="KW-1133">Transmembrane helix</keyword>
<protein>
    <submittedName>
        <fullName evidence="7">ABC transporter permease</fullName>
    </submittedName>
</protein>
<feature type="domain" description="ABC transmembrane type-1" evidence="6">
    <location>
        <begin position="105"/>
        <end position="320"/>
    </location>
</feature>
<feature type="transmembrane region" description="Helical" evidence="5">
    <location>
        <begin position="251"/>
        <end position="277"/>
    </location>
</feature>
<accession>A0ABX8WG14</accession>
<dbReference type="PANTHER" id="PTHR43376">
    <property type="entry name" value="OLIGOPEPTIDE TRANSPORT SYSTEM PERMEASE PROTEIN"/>
    <property type="match status" value="1"/>
</dbReference>
<dbReference type="PANTHER" id="PTHR43376:SF1">
    <property type="entry name" value="OLIGOPEPTIDE TRANSPORT SYSTEM PERMEASE PROTEIN"/>
    <property type="match status" value="1"/>
</dbReference>
<dbReference type="Proteomes" id="UP000825799">
    <property type="component" value="Chromosome"/>
</dbReference>
<feature type="transmembrane region" description="Helical" evidence="5">
    <location>
        <begin position="297"/>
        <end position="320"/>
    </location>
</feature>
<keyword evidence="4 5" id="KW-0472">Membrane</keyword>
<dbReference type="RefSeq" id="WP_104893347.1">
    <property type="nucleotide sequence ID" value="NZ_CP080590.1"/>
</dbReference>
<name>A0ABX8WG14_9HYPH</name>
<keyword evidence="8" id="KW-1185">Reference proteome</keyword>
<feature type="transmembrane region" description="Helical" evidence="5">
    <location>
        <begin position="193"/>
        <end position="214"/>
    </location>
</feature>
<dbReference type="Pfam" id="PF00528">
    <property type="entry name" value="BPD_transp_1"/>
    <property type="match status" value="1"/>
</dbReference>
<dbReference type="Gene3D" id="1.10.3720.10">
    <property type="entry name" value="MetI-like"/>
    <property type="match status" value="1"/>
</dbReference>
<evidence type="ECO:0000259" key="6">
    <source>
        <dbReference type="PROSITE" id="PS50928"/>
    </source>
</evidence>
<dbReference type="InterPro" id="IPR035906">
    <property type="entry name" value="MetI-like_sf"/>
</dbReference>
<dbReference type="PROSITE" id="PS50928">
    <property type="entry name" value="ABC_TM1"/>
    <property type="match status" value="1"/>
</dbReference>
<keyword evidence="2 5" id="KW-0812">Transmembrane</keyword>
<reference evidence="7 8" key="1">
    <citation type="submission" date="2021-08" db="EMBL/GenBank/DDBJ databases">
        <title>Devosia salina sp. nov., isolated from the South China Sea sediment.</title>
        <authorList>
            <person name="Zhou Z."/>
        </authorList>
    </citation>
    <scope>NUCLEOTIDE SEQUENCE [LARGE SCALE GENOMIC DNA]</scope>
    <source>
        <strain evidence="7 8">SCS-3</strain>
    </source>
</reference>
<dbReference type="CDD" id="cd06261">
    <property type="entry name" value="TM_PBP2"/>
    <property type="match status" value="1"/>
</dbReference>